<dbReference type="STRING" id="1354303.M917_1264"/>
<dbReference type="CDD" id="cd01995">
    <property type="entry name" value="QueC-like"/>
    <property type="match status" value="1"/>
</dbReference>
<feature type="binding site" evidence="11">
    <location>
        <position position="268"/>
    </location>
    <ligand>
        <name>Zn(2+)</name>
        <dbReference type="ChEBI" id="CHEBI:29105"/>
    </ligand>
</feature>
<evidence type="ECO:0000256" key="4">
    <source>
        <dbReference type="ARBA" id="ARBA00022741"/>
    </source>
</evidence>
<gene>
    <name evidence="11" type="primary">queC</name>
    <name evidence="12" type="ORF">M917_1264</name>
</gene>
<proteinExistence type="inferred from homology"/>
<evidence type="ECO:0000256" key="5">
    <source>
        <dbReference type="ARBA" id="ARBA00022785"/>
    </source>
</evidence>
<evidence type="ECO:0000256" key="9">
    <source>
        <dbReference type="ARBA" id="ARBA00039149"/>
    </source>
</evidence>
<keyword evidence="4 11" id="KW-0547">Nucleotide-binding</keyword>
<reference evidence="12 13" key="1">
    <citation type="journal article" date="2013" name="Genome Announc.">
        <title>Draft Genome Sequence of Psychrobacter aquaticus Strain CMS 56T, Isolated from a Cyanobacterial Mat Sample Collected from Water Bodies in the McMurdo Dry Valley Region of Antarctica.</title>
        <authorList>
            <person name="Reddy G.S."/>
            <person name="Ara S."/>
            <person name="Singh A."/>
            <person name="Kumar Pinnaka A."/>
            <person name="Shivaji S."/>
        </authorList>
    </citation>
    <scope>NUCLEOTIDE SEQUENCE [LARGE SCALE GENOMIC DNA]</scope>
    <source>
        <strain evidence="12 13">CMS 56</strain>
    </source>
</reference>
<evidence type="ECO:0000313" key="12">
    <source>
        <dbReference type="EMBL" id="ERL55846.1"/>
    </source>
</evidence>
<sequence length="294" mass="31985">MTLNYKGIFIIAIWFCNGRIFAKITNFRKPIIDITMTNVTTQSTFSNQQSDATLTTLHKSQNAVVLLSGGLDSVTCLYWAKARYASVTAVSFNYGQRHNSELVAAQAIAQAAEVNHRIIDIDIAQLGGSSLTDHSMIVPDGDTDKFPNKKRDEIDNDAIPNTYVPARNTIFLSYALAVAEVTDANHIVIGVSSVDYSGYPDCRPEYIAAFEHMANLATKAGVTGHHLTVQTPLQQLSKAKTIELGLSLGVDYGQTISCYRADVNGLACGVCDSCALRRQGFEQAGVTDPTHYQP</sequence>
<protein>
    <recommendedName>
        <fullName evidence="9 11">7-cyano-7-deazaguanine synthase</fullName>
        <ecNumber evidence="9 11">6.3.4.20</ecNumber>
    </recommendedName>
    <alternativeName>
        <fullName evidence="11">7-cyano-7-carbaguanine synthase</fullName>
    </alternativeName>
    <alternativeName>
        <fullName evidence="11">PreQ(0) synthase</fullName>
    </alternativeName>
    <alternativeName>
        <fullName evidence="11">Queuosine biosynthesis protein QueC</fullName>
    </alternativeName>
</protein>
<dbReference type="SUPFAM" id="SSF52402">
    <property type="entry name" value="Adenine nucleotide alpha hydrolases-like"/>
    <property type="match status" value="1"/>
</dbReference>
<dbReference type="NCBIfam" id="TIGR00364">
    <property type="entry name" value="7-cyano-7-deazaguanine synthase QueC"/>
    <property type="match status" value="1"/>
</dbReference>
<dbReference type="UniPathway" id="UPA00391"/>
<dbReference type="EC" id="6.3.4.20" evidence="9 11"/>
<dbReference type="InterPro" id="IPR014729">
    <property type="entry name" value="Rossmann-like_a/b/a_fold"/>
</dbReference>
<dbReference type="Pfam" id="PF06508">
    <property type="entry name" value="QueC"/>
    <property type="match status" value="1"/>
</dbReference>
<name>U4T6Q5_9GAMM</name>
<comment type="caution">
    <text evidence="12">The sequence shown here is derived from an EMBL/GenBank/DDBJ whole genome shotgun (WGS) entry which is preliminary data.</text>
</comment>
<dbReference type="HAMAP" id="MF_01633">
    <property type="entry name" value="QueC"/>
    <property type="match status" value="1"/>
</dbReference>
<evidence type="ECO:0000256" key="2">
    <source>
        <dbReference type="ARBA" id="ARBA00022598"/>
    </source>
</evidence>
<evidence type="ECO:0000256" key="8">
    <source>
        <dbReference type="ARBA" id="ARBA00037993"/>
    </source>
</evidence>
<dbReference type="AlphaFoldDB" id="U4T6Q5"/>
<dbReference type="GO" id="GO:0016879">
    <property type="term" value="F:ligase activity, forming carbon-nitrogen bonds"/>
    <property type="evidence" value="ECO:0007669"/>
    <property type="project" value="UniProtKB-UniRule"/>
</dbReference>
<evidence type="ECO:0000256" key="1">
    <source>
        <dbReference type="ARBA" id="ARBA00005061"/>
    </source>
</evidence>
<keyword evidence="7 11" id="KW-0067">ATP-binding</keyword>
<comment type="similarity">
    <text evidence="8 11">Belongs to the QueC family.</text>
</comment>
<keyword evidence="13" id="KW-1185">Reference proteome</keyword>
<evidence type="ECO:0000256" key="10">
    <source>
        <dbReference type="ARBA" id="ARBA00047890"/>
    </source>
</evidence>
<keyword evidence="3 11" id="KW-0479">Metal-binding</keyword>
<evidence type="ECO:0000256" key="3">
    <source>
        <dbReference type="ARBA" id="ARBA00022723"/>
    </source>
</evidence>
<dbReference type="Proteomes" id="UP000016761">
    <property type="component" value="Unassembled WGS sequence"/>
</dbReference>
<dbReference type="InterPro" id="IPR018317">
    <property type="entry name" value="QueC"/>
</dbReference>
<dbReference type="GO" id="GO:0008616">
    <property type="term" value="P:tRNA queuosine(34) biosynthetic process"/>
    <property type="evidence" value="ECO:0007669"/>
    <property type="project" value="UniProtKB-UniRule"/>
</dbReference>
<keyword evidence="2 11" id="KW-0436">Ligase</keyword>
<comment type="catalytic activity">
    <reaction evidence="10 11">
        <text>7-carboxy-7-carbaguanine + NH4(+) + 2 ATP = 7-cyano-7-carbaguanine + 2 AMP + 2 diphosphate + 2 H(+)</text>
        <dbReference type="Rhea" id="RHEA:27982"/>
        <dbReference type="ChEBI" id="CHEBI:15378"/>
        <dbReference type="ChEBI" id="CHEBI:28938"/>
        <dbReference type="ChEBI" id="CHEBI:30616"/>
        <dbReference type="ChEBI" id="CHEBI:33019"/>
        <dbReference type="ChEBI" id="CHEBI:45075"/>
        <dbReference type="ChEBI" id="CHEBI:61036"/>
        <dbReference type="ChEBI" id="CHEBI:456215"/>
        <dbReference type="EC" id="6.3.4.20"/>
    </reaction>
</comment>
<feature type="binding site" evidence="11">
    <location>
        <position position="274"/>
    </location>
    <ligand>
        <name>Zn(2+)</name>
        <dbReference type="ChEBI" id="CHEBI:29105"/>
    </ligand>
</feature>
<evidence type="ECO:0000256" key="11">
    <source>
        <dbReference type="HAMAP-Rule" id="MF_01633"/>
    </source>
</evidence>
<feature type="binding site" evidence="11">
    <location>
        <position position="271"/>
    </location>
    <ligand>
        <name>Zn(2+)</name>
        <dbReference type="ChEBI" id="CHEBI:29105"/>
    </ligand>
</feature>
<organism evidence="12 13">
    <name type="scientific">Psychrobacter aquaticus CMS 56</name>
    <dbReference type="NCBI Taxonomy" id="1354303"/>
    <lineage>
        <taxon>Bacteria</taxon>
        <taxon>Pseudomonadati</taxon>
        <taxon>Pseudomonadota</taxon>
        <taxon>Gammaproteobacteria</taxon>
        <taxon>Moraxellales</taxon>
        <taxon>Moraxellaceae</taxon>
        <taxon>Psychrobacter</taxon>
    </lineage>
</organism>
<evidence type="ECO:0000256" key="6">
    <source>
        <dbReference type="ARBA" id="ARBA00022833"/>
    </source>
</evidence>
<evidence type="ECO:0000256" key="7">
    <source>
        <dbReference type="ARBA" id="ARBA00022840"/>
    </source>
</evidence>
<dbReference type="PANTHER" id="PTHR42914:SF1">
    <property type="entry name" value="7-CYANO-7-DEAZAGUANINE SYNTHASE"/>
    <property type="match status" value="1"/>
</dbReference>
<feature type="binding site" evidence="11">
    <location>
        <position position="258"/>
    </location>
    <ligand>
        <name>Zn(2+)</name>
        <dbReference type="ChEBI" id="CHEBI:29105"/>
    </ligand>
</feature>
<comment type="function">
    <text evidence="11">Catalyzes the ATP-dependent conversion of 7-carboxy-7-deazaguanine (CDG) to 7-cyano-7-deazaguanine (preQ(0)).</text>
</comment>
<dbReference type="GO" id="GO:0005524">
    <property type="term" value="F:ATP binding"/>
    <property type="evidence" value="ECO:0007669"/>
    <property type="project" value="UniProtKB-UniRule"/>
</dbReference>
<keyword evidence="5 11" id="KW-0671">Queuosine biosynthesis</keyword>
<dbReference type="GO" id="GO:0008270">
    <property type="term" value="F:zinc ion binding"/>
    <property type="evidence" value="ECO:0007669"/>
    <property type="project" value="UniProtKB-UniRule"/>
</dbReference>
<feature type="binding site" evidence="11">
    <location>
        <begin position="67"/>
        <end position="77"/>
    </location>
    <ligand>
        <name>ATP</name>
        <dbReference type="ChEBI" id="CHEBI:30616"/>
    </ligand>
</feature>
<dbReference type="PANTHER" id="PTHR42914">
    <property type="entry name" value="7-CYANO-7-DEAZAGUANINE SYNTHASE"/>
    <property type="match status" value="1"/>
</dbReference>
<dbReference type="EMBL" id="AUSW01000019">
    <property type="protein sequence ID" value="ERL55846.1"/>
    <property type="molecule type" value="Genomic_DNA"/>
</dbReference>
<keyword evidence="6 11" id="KW-0862">Zinc</keyword>
<accession>U4T6Q5</accession>
<dbReference type="PATRIC" id="fig|1354303.4.peg.1247"/>
<evidence type="ECO:0000313" key="13">
    <source>
        <dbReference type="Proteomes" id="UP000016761"/>
    </source>
</evidence>
<comment type="pathway">
    <text evidence="1 11">Purine metabolism; 7-cyano-7-deazaguanine biosynthesis.</text>
</comment>
<dbReference type="Gene3D" id="3.40.50.620">
    <property type="entry name" value="HUPs"/>
    <property type="match status" value="1"/>
</dbReference>
<comment type="cofactor">
    <cofactor evidence="11">
        <name>Zn(2+)</name>
        <dbReference type="ChEBI" id="CHEBI:29105"/>
    </cofactor>
    <text evidence="11">Binds 1 zinc ion per subunit.</text>
</comment>
<dbReference type="eggNOG" id="COG0603">
    <property type="taxonomic scope" value="Bacteria"/>
</dbReference>